<name>E4T7Z3_PALPW</name>
<keyword evidence="2" id="KW-1185">Reference proteome</keyword>
<reference key="1">
    <citation type="submission" date="2010-11" db="EMBL/GenBank/DDBJ databases">
        <title>The complete genome of Paludibacter propionicigenes DSM 17365.</title>
        <authorList>
            <consortium name="US DOE Joint Genome Institute (JGI-PGF)"/>
            <person name="Lucas S."/>
            <person name="Copeland A."/>
            <person name="Lapidus A."/>
            <person name="Bruce D."/>
            <person name="Goodwin L."/>
            <person name="Pitluck S."/>
            <person name="Kyrpides N."/>
            <person name="Mavromatis K."/>
            <person name="Ivanova N."/>
            <person name="Munk A.C."/>
            <person name="Brettin T."/>
            <person name="Detter J.C."/>
            <person name="Han C."/>
            <person name="Tapia R."/>
            <person name="Land M."/>
            <person name="Hauser L."/>
            <person name="Markowitz V."/>
            <person name="Cheng J.-F."/>
            <person name="Hugenholtz P."/>
            <person name="Woyke T."/>
            <person name="Wu D."/>
            <person name="Gronow S."/>
            <person name="Wellnitz S."/>
            <person name="Brambilla E."/>
            <person name="Klenk H.-P."/>
            <person name="Eisen J.A."/>
        </authorList>
    </citation>
    <scope>NUCLEOTIDE SEQUENCE</scope>
    <source>
        <strain>WB4</strain>
    </source>
</reference>
<evidence type="ECO:0000313" key="2">
    <source>
        <dbReference type="Proteomes" id="UP000008718"/>
    </source>
</evidence>
<organism evidence="1 2">
    <name type="scientific">Paludibacter propionicigenes (strain DSM 17365 / JCM 13257 / WB4)</name>
    <dbReference type="NCBI Taxonomy" id="694427"/>
    <lineage>
        <taxon>Bacteria</taxon>
        <taxon>Pseudomonadati</taxon>
        <taxon>Bacteroidota</taxon>
        <taxon>Bacteroidia</taxon>
        <taxon>Bacteroidales</taxon>
        <taxon>Paludibacteraceae</taxon>
        <taxon>Paludibacter</taxon>
    </lineage>
</organism>
<dbReference type="HOGENOM" id="CLU_3366254_0_0_10"/>
<reference evidence="1 2" key="2">
    <citation type="journal article" date="2011" name="Stand. Genomic Sci.">
        <title>Complete genome sequence of Paludibacter propionicigenes type strain (WB4).</title>
        <authorList>
            <person name="Gronow S."/>
            <person name="Munk C."/>
            <person name="Lapidus A."/>
            <person name="Nolan M."/>
            <person name="Lucas S."/>
            <person name="Hammon N."/>
            <person name="Deshpande S."/>
            <person name="Cheng J.F."/>
            <person name="Tapia R."/>
            <person name="Han C."/>
            <person name="Goodwin L."/>
            <person name="Pitluck S."/>
            <person name="Liolios K."/>
            <person name="Ivanova N."/>
            <person name="Mavromatis K."/>
            <person name="Mikhailova N."/>
            <person name="Pati A."/>
            <person name="Chen A."/>
            <person name="Palaniappan K."/>
            <person name="Land M."/>
            <person name="Hauser L."/>
            <person name="Chang Y.J."/>
            <person name="Jeffries C.D."/>
            <person name="Brambilla E."/>
            <person name="Rohde M."/>
            <person name="Goker M."/>
            <person name="Detter J.C."/>
            <person name="Woyke T."/>
            <person name="Bristow J."/>
            <person name="Eisen J.A."/>
            <person name="Markowitz V."/>
            <person name="Hugenholtz P."/>
            <person name="Kyrpides N.C."/>
            <person name="Klenk H.P."/>
        </authorList>
    </citation>
    <scope>NUCLEOTIDE SEQUENCE [LARGE SCALE GENOMIC DNA]</scope>
    <source>
        <strain evidence="2">DSM 17365 / JCM 13257 / WB4</strain>
    </source>
</reference>
<proteinExistence type="predicted"/>
<dbReference type="KEGG" id="ppn:Palpr_2707"/>
<gene>
    <name evidence="1" type="ordered locus">Palpr_2707</name>
</gene>
<sequence>MLNKVNPNNKKTAQRYLKSYKVLCYRTLNLGKDII</sequence>
<dbReference type="Proteomes" id="UP000008718">
    <property type="component" value="Chromosome"/>
</dbReference>
<dbReference type="AlphaFoldDB" id="E4T7Z3"/>
<dbReference type="EMBL" id="CP002345">
    <property type="protein sequence ID" value="ADQ80837.1"/>
    <property type="molecule type" value="Genomic_DNA"/>
</dbReference>
<dbReference type="STRING" id="694427.Palpr_2707"/>
<evidence type="ECO:0000313" key="1">
    <source>
        <dbReference type="EMBL" id="ADQ80837.1"/>
    </source>
</evidence>
<accession>E4T7Z3</accession>
<protein>
    <submittedName>
        <fullName evidence="1">Uncharacterized protein</fullName>
    </submittedName>
</protein>